<name>A0ABP9S0N9_9ACTN</name>
<keyword evidence="2" id="KW-0812">Transmembrane</keyword>
<dbReference type="Proteomes" id="UP001501570">
    <property type="component" value="Unassembled WGS sequence"/>
</dbReference>
<evidence type="ECO:0000256" key="1">
    <source>
        <dbReference type="SAM" id="MobiDB-lite"/>
    </source>
</evidence>
<feature type="transmembrane region" description="Helical" evidence="2">
    <location>
        <begin position="31"/>
        <end position="52"/>
    </location>
</feature>
<protein>
    <submittedName>
        <fullName evidence="3">Uncharacterized protein</fullName>
    </submittedName>
</protein>
<gene>
    <name evidence="3" type="ORF">GCM10023322_42240</name>
</gene>
<evidence type="ECO:0000313" key="4">
    <source>
        <dbReference type="Proteomes" id="UP001501570"/>
    </source>
</evidence>
<feature type="transmembrane region" description="Helical" evidence="2">
    <location>
        <begin position="138"/>
        <end position="158"/>
    </location>
</feature>
<keyword evidence="2" id="KW-0472">Membrane</keyword>
<keyword evidence="2" id="KW-1133">Transmembrane helix</keyword>
<dbReference type="EMBL" id="BAABJQ010000012">
    <property type="protein sequence ID" value="GAA5189428.1"/>
    <property type="molecule type" value="Genomic_DNA"/>
</dbReference>
<keyword evidence="4" id="KW-1185">Reference proteome</keyword>
<evidence type="ECO:0000313" key="3">
    <source>
        <dbReference type="EMBL" id="GAA5189428.1"/>
    </source>
</evidence>
<feature type="region of interest" description="Disordered" evidence="1">
    <location>
        <begin position="247"/>
        <end position="296"/>
    </location>
</feature>
<proteinExistence type="predicted"/>
<dbReference type="RefSeq" id="WP_345631988.1">
    <property type="nucleotide sequence ID" value="NZ_BAABJQ010000012.1"/>
</dbReference>
<reference evidence="4" key="1">
    <citation type="journal article" date="2019" name="Int. J. Syst. Evol. Microbiol.">
        <title>The Global Catalogue of Microorganisms (GCM) 10K type strain sequencing project: providing services to taxonomists for standard genome sequencing and annotation.</title>
        <authorList>
            <consortium name="The Broad Institute Genomics Platform"/>
            <consortium name="The Broad Institute Genome Sequencing Center for Infectious Disease"/>
            <person name="Wu L."/>
            <person name="Ma J."/>
        </authorList>
    </citation>
    <scope>NUCLEOTIDE SEQUENCE [LARGE SCALE GENOMIC DNA]</scope>
    <source>
        <strain evidence="4">JCM 18304</strain>
    </source>
</reference>
<accession>A0ABP9S0N9</accession>
<organism evidence="3 4">
    <name type="scientific">Rugosimonospora acidiphila</name>
    <dbReference type="NCBI Taxonomy" id="556531"/>
    <lineage>
        <taxon>Bacteria</taxon>
        <taxon>Bacillati</taxon>
        <taxon>Actinomycetota</taxon>
        <taxon>Actinomycetes</taxon>
        <taxon>Micromonosporales</taxon>
        <taxon>Micromonosporaceae</taxon>
        <taxon>Rugosimonospora</taxon>
    </lineage>
</organism>
<feature type="transmembrane region" description="Helical" evidence="2">
    <location>
        <begin position="198"/>
        <end position="216"/>
    </location>
</feature>
<feature type="transmembrane region" description="Helical" evidence="2">
    <location>
        <begin position="112"/>
        <end position="131"/>
    </location>
</feature>
<evidence type="ECO:0000256" key="2">
    <source>
        <dbReference type="SAM" id="Phobius"/>
    </source>
</evidence>
<sequence>MDTVEWGSGDPAPKRPGRVRSLAAVTSRRRMAIVLAVLAIAALIGAELLPWATLHTTARADSLGPLALGPAYGTGGDSGRILYQNPSYSSQLVALPGVHSLGLSEISGGSTLVYRFGTMLLLALVGAVLLARPAQRRLASGLGFGVLAAQLVVVVGIIRSFNSTQLPSGTTTTGTGFRQSTIEVANNVASSTIETGTLFAFASLVLLAGALVMSVLPDQVRARLVTGAGGPAEPGFADEPADLTVVPSPSLDLTVSPVTPVDASYFGRPDSDPRQSFSRPDPDAGSAFRRPDRDAG</sequence>
<comment type="caution">
    <text evidence="3">The sequence shown here is derived from an EMBL/GenBank/DDBJ whole genome shotgun (WGS) entry which is preliminary data.</text>
</comment>